<dbReference type="EMBL" id="CP019697">
    <property type="protein sequence ID" value="AQS51075.1"/>
    <property type="molecule type" value="Genomic_DNA"/>
</dbReference>
<dbReference type="InterPro" id="IPR012495">
    <property type="entry name" value="TadE-like_dom"/>
</dbReference>
<feature type="domain" description="TadE-like" evidence="2">
    <location>
        <begin position="12"/>
        <end position="54"/>
    </location>
</feature>
<dbReference type="KEGG" id="phn:PAEH1_04920"/>
<keyword evidence="1" id="KW-0812">Transmembrane</keyword>
<evidence type="ECO:0000259" key="2">
    <source>
        <dbReference type="Pfam" id="PF07811"/>
    </source>
</evidence>
<name>A0A1U9JZ59_9BURK</name>
<protein>
    <recommendedName>
        <fullName evidence="2">TadE-like domain-containing protein</fullName>
    </recommendedName>
</protein>
<organism evidence="3 4">
    <name type="scientific">Paenalcaligenes hominis</name>
    <dbReference type="NCBI Taxonomy" id="643674"/>
    <lineage>
        <taxon>Bacteria</taxon>
        <taxon>Pseudomonadati</taxon>
        <taxon>Pseudomonadota</taxon>
        <taxon>Betaproteobacteria</taxon>
        <taxon>Burkholderiales</taxon>
        <taxon>Alcaligenaceae</taxon>
        <taxon>Paenalcaligenes</taxon>
    </lineage>
</organism>
<evidence type="ECO:0000313" key="3">
    <source>
        <dbReference type="EMBL" id="AQS51075.1"/>
    </source>
</evidence>
<evidence type="ECO:0000313" key="4">
    <source>
        <dbReference type="Proteomes" id="UP000189369"/>
    </source>
</evidence>
<keyword evidence="1" id="KW-1133">Transmembrane helix</keyword>
<accession>A0A1U9JZ59</accession>
<dbReference type="STRING" id="643674.PAEH1_04920"/>
<dbReference type="AlphaFoldDB" id="A0A1U9JZ59"/>
<keyword evidence="1" id="KW-0472">Membrane</keyword>
<evidence type="ECO:0000256" key="1">
    <source>
        <dbReference type="SAM" id="Phobius"/>
    </source>
</evidence>
<dbReference type="Pfam" id="PF07811">
    <property type="entry name" value="TadE"/>
    <property type="match status" value="1"/>
</dbReference>
<dbReference type="OrthoDB" id="8681001at2"/>
<feature type="transmembrane region" description="Helical" evidence="1">
    <location>
        <begin position="20"/>
        <end position="41"/>
    </location>
</feature>
<proteinExistence type="predicted"/>
<gene>
    <name evidence="3" type="ORF">PAEH1_04920</name>
</gene>
<reference evidence="3 4" key="1">
    <citation type="submission" date="2017-01" db="EMBL/GenBank/DDBJ databases">
        <title>Complete Genome Sequence of Paenalcaligenes hominis, Isolated from a paraplegic Patient with neurogenic bladder.</title>
        <authorList>
            <person name="Mukhopadhyay R."/>
            <person name="Joaquin J."/>
            <person name="Hogue R."/>
            <person name="Kilaru A."/>
            <person name="Jospin G."/>
            <person name="Mars K."/>
            <person name="Eisen J.A."/>
            <person name="Chaturvedi V."/>
        </authorList>
    </citation>
    <scope>NUCLEOTIDE SEQUENCE [LARGE SCALE GENOMIC DNA]</scope>
    <source>
        <strain evidence="3 4">15S00501</strain>
    </source>
</reference>
<dbReference type="Proteomes" id="UP000189369">
    <property type="component" value="Chromosome"/>
</dbReference>
<sequence length="246" mass="27131">MACTTYTRSQLGATLTESSLSLLIFCLIFLGLIESAHWLLLRQALNQALFNTARIAVTQQAHPQIIHQAFEEQLQALRSFVRPSPQTYWQIHHSTLAQATTPVRNNYQALQFSAGNSAIFDQNTLVLKLLYAHKPLTPLVRTVVAWAHHWQQASHDALAERGFIPIVTTVQLPMQSDQPTPSVGQRQALAFNQALAGVAPATTPLRSLGWQSTVPTLGAWRPTPTTPPNSLPDALCDKDHCCGPLF</sequence>